<name>A0A177U5C8_9BASI</name>
<dbReference type="Gene3D" id="2.60.120.620">
    <property type="entry name" value="q2cbj1_9rhob like domain"/>
    <property type="match status" value="2"/>
</dbReference>
<dbReference type="EMBL" id="CAJHJG010002216">
    <property type="protein sequence ID" value="CAD6918791.1"/>
    <property type="molecule type" value="Genomic_DNA"/>
</dbReference>
<dbReference type="InterPro" id="IPR008775">
    <property type="entry name" value="Phytyl_CoA_dOase-like"/>
</dbReference>
<keyword evidence="4" id="KW-0408">Iron</keyword>
<dbReference type="PANTHER" id="PTHR20883">
    <property type="entry name" value="PHYTANOYL-COA DIOXYGENASE DOMAIN CONTAINING 1"/>
    <property type="match status" value="1"/>
</dbReference>
<dbReference type="AlphaFoldDB" id="A0A177U5C8"/>
<protein>
    <recommendedName>
        <fullName evidence="9">Fe2OG dioxygenase domain-containing protein</fullName>
    </recommendedName>
</protein>
<sequence>MANPDGTLPPHLRAQFLQDGYLLLPNFFNPLPLLQRAKQIVEQEFSPDGHPLTQFSTGDDTKEHVGDEYFLGSSDKVRFFLEEDAVKGGELVVEAGRAVNKVGHALHVLDPTFHGFTFGEKIQALARSLRVHADPRVLQSMIICKQPSIGGPVPEHNDSTFLYTDPPSALGFWFALEDCTRSNGCLSFQPGSHLHPPSHTPASQTRRPQLIPAADRASLNLGPERGVTKRFVRAEGMGEGTKFVDVEGGEGEEDVWDPARAKVEECQAGSLVLIHGSVLHKSERNRSDRSRFIYTFHMIEAEEHGAKYDERNWLQPTERMPFSRLYAPPPAPTAIVYE</sequence>
<reference evidence="5" key="3">
    <citation type="submission" date="2020-10" db="EMBL/GenBank/DDBJ databases">
        <authorList>
            <person name="Sedaghatjoo S."/>
        </authorList>
    </citation>
    <scope>NUCLEOTIDE SEQUENCE</scope>
    <source>
        <strain evidence="5">AZH3</strain>
    </source>
</reference>
<reference evidence="6" key="2">
    <citation type="journal article" date="2019" name="IMA Fungus">
        <title>Genome sequencing and comparison of five Tilletia species to identify candidate genes for the detection of regulated species infecting wheat.</title>
        <authorList>
            <person name="Nguyen H.D.T."/>
            <person name="Sultana T."/>
            <person name="Kesanakurti P."/>
            <person name="Hambleton S."/>
        </authorList>
    </citation>
    <scope>NUCLEOTIDE SEQUENCE</scope>
    <source>
        <strain evidence="6">DAOMC 238032</strain>
    </source>
</reference>
<comment type="caution">
    <text evidence="6">The sequence shown here is derived from an EMBL/GenBank/DDBJ whole genome shotgun (WGS) entry which is preliminary data.</text>
</comment>
<evidence type="ECO:0000313" key="5">
    <source>
        <dbReference type="EMBL" id="CAD6918791.1"/>
    </source>
</evidence>
<dbReference type="GO" id="GO:0046872">
    <property type="term" value="F:metal ion binding"/>
    <property type="evidence" value="ECO:0007669"/>
    <property type="project" value="UniProtKB-KW"/>
</dbReference>
<evidence type="ECO:0000256" key="1">
    <source>
        <dbReference type="ARBA" id="ARBA00001962"/>
    </source>
</evidence>
<evidence type="ECO:0000313" key="8">
    <source>
        <dbReference type="Proteomes" id="UP000836402"/>
    </source>
</evidence>
<organism evidence="6 7">
    <name type="scientific">Tilletia caries</name>
    <name type="common">wheat bunt fungus</name>
    <dbReference type="NCBI Taxonomy" id="13290"/>
    <lineage>
        <taxon>Eukaryota</taxon>
        <taxon>Fungi</taxon>
        <taxon>Dikarya</taxon>
        <taxon>Basidiomycota</taxon>
        <taxon>Ustilaginomycotina</taxon>
        <taxon>Exobasidiomycetes</taxon>
        <taxon>Tilletiales</taxon>
        <taxon>Tilletiaceae</taxon>
        <taxon>Tilletia</taxon>
    </lineage>
</organism>
<proteinExistence type="inferred from homology"/>
<evidence type="ECO:0000313" key="6">
    <source>
        <dbReference type="EMBL" id="KAE8256497.1"/>
    </source>
</evidence>
<accession>A0A177U5C8</accession>
<evidence type="ECO:0000256" key="4">
    <source>
        <dbReference type="ARBA" id="ARBA00023004"/>
    </source>
</evidence>
<evidence type="ECO:0000313" key="7">
    <source>
        <dbReference type="Proteomes" id="UP000077671"/>
    </source>
</evidence>
<dbReference type="SUPFAM" id="SSF51197">
    <property type="entry name" value="Clavaminate synthase-like"/>
    <property type="match status" value="1"/>
</dbReference>
<dbReference type="Pfam" id="PF05721">
    <property type="entry name" value="PhyH"/>
    <property type="match status" value="1"/>
</dbReference>
<dbReference type="Proteomes" id="UP000077671">
    <property type="component" value="Unassembled WGS sequence"/>
</dbReference>
<evidence type="ECO:0000256" key="3">
    <source>
        <dbReference type="ARBA" id="ARBA00022723"/>
    </source>
</evidence>
<evidence type="ECO:0008006" key="9">
    <source>
        <dbReference type="Google" id="ProtNLM"/>
    </source>
</evidence>
<keyword evidence="8" id="KW-1185">Reference proteome</keyword>
<dbReference type="Proteomes" id="UP000836402">
    <property type="component" value="Unassembled WGS sequence"/>
</dbReference>
<reference evidence="6" key="1">
    <citation type="submission" date="2016-04" db="EMBL/GenBank/DDBJ databases">
        <authorList>
            <person name="Nguyen H.D."/>
            <person name="Kesanakurti P."/>
            <person name="Cullis J."/>
            <person name="Levesque C.A."/>
            <person name="Hambleton S."/>
        </authorList>
    </citation>
    <scope>NUCLEOTIDE SEQUENCE</scope>
    <source>
        <strain evidence="6">DAOMC 238032</strain>
    </source>
</reference>
<comment type="similarity">
    <text evidence="2">Belongs to the PhyH family.</text>
</comment>
<comment type="cofactor">
    <cofactor evidence="1">
        <name>Fe cation</name>
        <dbReference type="ChEBI" id="CHEBI:24875"/>
    </cofactor>
</comment>
<keyword evidence="3" id="KW-0479">Metal-binding</keyword>
<dbReference type="PANTHER" id="PTHR20883:SF15">
    <property type="entry name" value="PHYTANOYL-COA DIOXYGENASE DOMAIN-CONTAINING PROTEIN 1"/>
    <property type="match status" value="1"/>
</dbReference>
<evidence type="ECO:0000256" key="2">
    <source>
        <dbReference type="ARBA" id="ARBA00005830"/>
    </source>
</evidence>
<dbReference type="EMBL" id="LWDD02000840">
    <property type="protein sequence ID" value="KAE8256497.1"/>
    <property type="molecule type" value="Genomic_DNA"/>
</dbReference>
<gene>
    <name evidence="6" type="ORF">A4X03_0g5346</name>
    <name evidence="5" type="ORF">JKIAZH3_G2852</name>
</gene>